<feature type="domain" description="N-acetyltransferase" evidence="2">
    <location>
        <begin position="1"/>
        <end position="158"/>
    </location>
</feature>
<evidence type="ECO:0000256" key="1">
    <source>
        <dbReference type="ARBA" id="ARBA00022679"/>
    </source>
</evidence>
<dbReference type="InterPro" id="IPR016181">
    <property type="entry name" value="Acyl_CoA_acyltransferase"/>
</dbReference>
<evidence type="ECO:0000313" key="4">
    <source>
        <dbReference type="EMBL" id="SHK99845.1"/>
    </source>
</evidence>
<dbReference type="InterPro" id="IPR050769">
    <property type="entry name" value="NAT_camello-type"/>
</dbReference>
<dbReference type="InterPro" id="IPR000182">
    <property type="entry name" value="GNAT_dom"/>
</dbReference>
<dbReference type="OrthoDB" id="5419426at2"/>
<dbReference type="Proteomes" id="UP000184120">
    <property type="component" value="Unassembled WGS sequence"/>
</dbReference>
<sequence length="158" mass="17598">MIIRRIRLEDNAAMANILRTSLEEFNLNIPGTAYFDESTDRLFQSFQIDNSAYFVAEENGEIIGGAGIYPTKGLPNDTVELVKMYMSSASRGKGIGKMLMLECIAFAKQSGYNNIYLETLPELSAAVSAYEKLGFISLNERLGDTGHFSCTIWMNLEL</sequence>
<reference evidence="6" key="4">
    <citation type="journal article" date="2019" name="Int. J. Syst. Evol. Microbiol.">
        <title>The Global Catalogue of Microorganisms (GCM) 10K type strain sequencing project: providing services to taxonomists for standard genome sequencing and annotation.</title>
        <authorList>
            <consortium name="The Broad Institute Genomics Platform"/>
            <consortium name="The Broad Institute Genome Sequencing Center for Infectious Disease"/>
            <person name="Wu L."/>
            <person name="Ma J."/>
        </authorList>
    </citation>
    <scope>NUCLEOTIDE SEQUENCE [LARGE SCALE GENOMIC DNA]</scope>
    <source>
        <strain evidence="6">CGMCC 1.12707</strain>
    </source>
</reference>
<dbReference type="GO" id="GO:0008080">
    <property type="term" value="F:N-acetyltransferase activity"/>
    <property type="evidence" value="ECO:0007669"/>
    <property type="project" value="InterPro"/>
</dbReference>
<dbReference type="Gene3D" id="3.40.630.30">
    <property type="match status" value="1"/>
</dbReference>
<organism evidence="4 5">
    <name type="scientific">Chishuiella changwenlii</name>
    <dbReference type="NCBI Taxonomy" id="1434701"/>
    <lineage>
        <taxon>Bacteria</taxon>
        <taxon>Pseudomonadati</taxon>
        <taxon>Bacteroidota</taxon>
        <taxon>Flavobacteriia</taxon>
        <taxon>Flavobacteriales</taxon>
        <taxon>Weeksellaceae</taxon>
        <taxon>Chishuiella</taxon>
    </lineage>
</organism>
<dbReference type="SUPFAM" id="SSF55729">
    <property type="entry name" value="Acyl-CoA N-acyltransferases (Nat)"/>
    <property type="match status" value="1"/>
</dbReference>
<evidence type="ECO:0000313" key="3">
    <source>
        <dbReference type="EMBL" id="GGE98419.1"/>
    </source>
</evidence>
<dbReference type="PANTHER" id="PTHR13947">
    <property type="entry name" value="GNAT FAMILY N-ACETYLTRANSFERASE"/>
    <property type="match status" value="1"/>
</dbReference>
<dbReference type="CDD" id="cd04301">
    <property type="entry name" value="NAT_SF"/>
    <property type="match status" value="1"/>
</dbReference>
<dbReference type="RefSeq" id="WP_072931027.1">
    <property type="nucleotide sequence ID" value="NZ_BMFL01000009.1"/>
</dbReference>
<reference evidence="4" key="3">
    <citation type="submission" date="2016-11" db="EMBL/GenBank/DDBJ databases">
        <authorList>
            <person name="Jaros S."/>
            <person name="Januszkiewicz K."/>
            <person name="Wedrychowicz H."/>
        </authorList>
    </citation>
    <scope>NUCLEOTIDE SEQUENCE [LARGE SCALE GENOMIC DNA]</scope>
    <source>
        <strain evidence="4">DSM 27989</strain>
    </source>
</reference>
<dbReference type="EMBL" id="BMFL01000009">
    <property type="protein sequence ID" value="GGE98419.1"/>
    <property type="molecule type" value="Genomic_DNA"/>
</dbReference>
<dbReference type="EMBL" id="FRBH01000005">
    <property type="protein sequence ID" value="SHK99845.1"/>
    <property type="molecule type" value="Genomic_DNA"/>
</dbReference>
<proteinExistence type="predicted"/>
<evidence type="ECO:0000313" key="6">
    <source>
        <dbReference type="Proteomes" id="UP000650994"/>
    </source>
</evidence>
<keyword evidence="6" id="KW-1185">Reference proteome</keyword>
<reference evidence="5" key="2">
    <citation type="submission" date="2016-11" db="EMBL/GenBank/DDBJ databases">
        <authorList>
            <person name="Varghese N."/>
            <person name="Submissions S."/>
        </authorList>
    </citation>
    <scope>NUCLEOTIDE SEQUENCE [LARGE SCALE GENOMIC DNA]</scope>
    <source>
        <strain evidence="5">DSM 27989</strain>
    </source>
</reference>
<gene>
    <name evidence="3" type="primary">yjgM</name>
    <name evidence="3" type="ORF">GCM10010984_15020</name>
    <name evidence="4" type="ORF">SAMN05443634_10575</name>
</gene>
<keyword evidence="1 4" id="KW-0808">Transferase</keyword>
<name>A0A1M6X212_9FLAO</name>
<dbReference type="AlphaFoldDB" id="A0A1M6X212"/>
<dbReference type="Pfam" id="PF00583">
    <property type="entry name" value="Acetyltransf_1"/>
    <property type="match status" value="1"/>
</dbReference>
<dbReference type="Proteomes" id="UP000650994">
    <property type="component" value="Unassembled WGS sequence"/>
</dbReference>
<dbReference type="PROSITE" id="PS51186">
    <property type="entry name" value="GNAT"/>
    <property type="match status" value="1"/>
</dbReference>
<accession>A0A1M6X212</accession>
<dbReference type="STRING" id="1434701.SAMN05443634_10575"/>
<evidence type="ECO:0000259" key="2">
    <source>
        <dbReference type="PROSITE" id="PS51186"/>
    </source>
</evidence>
<reference evidence="3" key="1">
    <citation type="journal article" date="2014" name="Int. J. Syst. Evol. Microbiol.">
        <title>Complete genome of a new Firmicutes species belonging to the dominant human colonic microbiota ('Ruminococcus bicirculans') reveals two chromosomes and a selective capacity to utilize plant glucans.</title>
        <authorList>
            <consortium name="NISC Comparative Sequencing Program"/>
            <person name="Wegmann U."/>
            <person name="Louis P."/>
            <person name="Goesmann A."/>
            <person name="Henrissat B."/>
            <person name="Duncan S.H."/>
            <person name="Flint H.J."/>
        </authorList>
    </citation>
    <scope>NUCLEOTIDE SEQUENCE</scope>
    <source>
        <strain evidence="3">CGMCC 1.12707</strain>
    </source>
</reference>
<reference evidence="3" key="5">
    <citation type="submission" date="2024-05" db="EMBL/GenBank/DDBJ databases">
        <authorList>
            <person name="Sun Q."/>
            <person name="Zhou Y."/>
        </authorList>
    </citation>
    <scope>NUCLEOTIDE SEQUENCE</scope>
    <source>
        <strain evidence="3">CGMCC 1.12707</strain>
    </source>
</reference>
<dbReference type="PANTHER" id="PTHR13947:SF37">
    <property type="entry name" value="LD18367P"/>
    <property type="match status" value="1"/>
</dbReference>
<protein>
    <submittedName>
        <fullName evidence="3">N-acetyltransferase</fullName>
    </submittedName>
    <submittedName>
        <fullName evidence="4">Putative acetyltransferase</fullName>
    </submittedName>
</protein>
<evidence type="ECO:0000313" key="5">
    <source>
        <dbReference type="Proteomes" id="UP000184120"/>
    </source>
</evidence>